<evidence type="ECO:0000313" key="2">
    <source>
        <dbReference type="Proteomes" id="UP000015620"/>
    </source>
</evidence>
<dbReference type="KEGG" id="tped:TPE_1921"/>
<name>S5ZVQ8_9SPIR</name>
<dbReference type="STRING" id="1291379.TPE_1921"/>
<proteinExistence type="predicted"/>
<dbReference type="PATRIC" id="fig|1291379.3.peg.1894"/>
<organism evidence="1 2">
    <name type="scientific">Treponema pedis str. T A4</name>
    <dbReference type="NCBI Taxonomy" id="1291379"/>
    <lineage>
        <taxon>Bacteria</taxon>
        <taxon>Pseudomonadati</taxon>
        <taxon>Spirochaetota</taxon>
        <taxon>Spirochaetia</taxon>
        <taxon>Spirochaetales</taxon>
        <taxon>Treponemataceae</taxon>
        <taxon>Treponema</taxon>
    </lineage>
</organism>
<dbReference type="Proteomes" id="UP000015620">
    <property type="component" value="Chromosome"/>
</dbReference>
<keyword evidence="2" id="KW-1185">Reference proteome</keyword>
<gene>
    <name evidence="1" type="ORF">TPE_1921</name>
</gene>
<evidence type="ECO:0008006" key="3">
    <source>
        <dbReference type="Google" id="ProtNLM"/>
    </source>
</evidence>
<dbReference type="PROSITE" id="PS51257">
    <property type="entry name" value="PROKAR_LIPOPROTEIN"/>
    <property type="match status" value="1"/>
</dbReference>
<dbReference type="AlphaFoldDB" id="S5ZVQ8"/>
<sequence>MFMKKQFPILLCILLFFSCGIDDIIYLVSPTVIHDPSSHVDGEQKYFEFETSDKKNTEDALGYFKGFDIFYRIYENEADCVSAINSAYSYNDSNPSAAANYLLSSLSFSFLRSSVSSPNPLISSATADRKVSFRLTDYSTHKAEILINGINFGNVLRANNKSFSSILRTDPDVKTSNSSSSDLYVAVFTAAYGTDKYFKPFYSGIVKLGYVRINKPY</sequence>
<protein>
    <recommendedName>
        <fullName evidence="3">Lipoprotein</fullName>
    </recommendedName>
</protein>
<dbReference type="HOGENOM" id="CLU_1199364_0_0_12"/>
<accession>S5ZVQ8</accession>
<reference evidence="1 2" key="1">
    <citation type="journal article" date="2013" name="PLoS ONE">
        <title>Genome-Wide Relatedness of Treponema pedis, from Gingiva and Necrotic Skin Lesions of Pigs, with the Human Oral Pathogen Treponema denticola.</title>
        <authorList>
            <person name="Svartstrom O."/>
            <person name="Mushtaq M."/>
            <person name="Pringle M."/>
            <person name="Segerman B."/>
        </authorList>
    </citation>
    <scope>NUCLEOTIDE SEQUENCE [LARGE SCALE GENOMIC DNA]</scope>
    <source>
        <strain evidence="1">T A4</strain>
    </source>
</reference>
<dbReference type="EMBL" id="CP004120">
    <property type="protein sequence ID" value="AGT44395.1"/>
    <property type="molecule type" value="Genomic_DNA"/>
</dbReference>
<evidence type="ECO:0000313" key="1">
    <source>
        <dbReference type="EMBL" id="AGT44395.1"/>
    </source>
</evidence>